<name>A0A0N4W4U4_HAEPC</name>
<dbReference type="WBParaSite" id="HPLM_0000493301-mRNA-1">
    <property type="protein sequence ID" value="HPLM_0000493301-mRNA-1"/>
    <property type="gene ID" value="HPLM_0000493301"/>
</dbReference>
<dbReference type="Proteomes" id="UP000268014">
    <property type="component" value="Unassembled WGS sequence"/>
</dbReference>
<evidence type="ECO:0000313" key="2">
    <source>
        <dbReference type="Proteomes" id="UP000268014"/>
    </source>
</evidence>
<dbReference type="EMBL" id="UZAF01016267">
    <property type="protein sequence ID" value="VDO24344.1"/>
    <property type="molecule type" value="Genomic_DNA"/>
</dbReference>
<sequence>MGALLSNETRDLLWNASVYVFEDDPIAFYRGYPRLGSDKQFYAVCVLYWEFRGEPFHCGKVMWNGRSSRAKEITLEQFRSFYERCSELPLLPLDLKKRPVKDN</sequence>
<keyword evidence="2" id="KW-1185">Reference proteome</keyword>
<proteinExistence type="predicted"/>
<organism evidence="3">
    <name type="scientific">Haemonchus placei</name>
    <name type="common">Barber's pole worm</name>
    <dbReference type="NCBI Taxonomy" id="6290"/>
    <lineage>
        <taxon>Eukaryota</taxon>
        <taxon>Metazoa</taxon>
        <taxon>Ecdysozoa</taxon>
        <taxon>Nematoda</taxon>
        <taxon>Chromadorea</taxon>
        <taxon>Rhabditida</taxon>
        <taxon>Rhabditina</taxon>
        <taxon>Rhabditomorpha</taxon>
        <taxon>Strongyloidea</taxon>
        <taxon>Trichostrongylidae</taxon>
        <taxon>Haemonchus</taxon>
    </lineage>
</organism>
<accession>A0A0N4W4U4</accession>
<protein>
    <submittedName>
        <fullName evidence="3">AGPT-Pplase3 domain-containing protein</fullName>
    </submittedName>
</protein>
<reference evidence="3" key="1">
    <citation type="submission" date="2017-02" db="UniProtKB">
        <authorList>
            <consortium name="WormBaseParasite"/>
        </authorList>
    </citation>
    <scope>IDENTIFICATION</scope>
</reference>
<dbReference type="AlphaFoldDB" id="A0A0N4W4U4"/>
<evidence type="ECO:0000313" key="3">
    <source>
        <dbReference type="WBParaSite" id="HPLM_0000493301-mRNA-1"/>
    </source>
</evidence>
<gene>
    <name evidence="1" type="ORF">HPLM_LOCUS4925</name>
</gene>
<evidence type="ECO:0000313" key="1">
    <source>
        <dbReference type="EMBL" id="VDO24344.1"/>
    </source>
</evidence>
<reference evidence="1 2" key="2">
    <citation type="submission" date="2018-11" db="EMBL/GenBank/DDBJ databases">
        <authorList>
            <consortium name="Pathogen Informatics"/>
        </authorList>
    </citation>
    <scope>NUCLEOTIDE SEQUENCE [LARGE SCALE GENOMIC DNA]</scope>
    <source>
        <strain evidence="1 2">MHpl1</strain>
    </source>
</reference>